<evidence type="ECO:0000259" key="9">
    <source>
        <dbReference type="Pfam" id="PF23764"/>
    </source>
</evidence>
<evidence type="ECO:0000256" key="7">
    <source>
        <dbReference type="SAM" id="SignalP"/>
    </source>
</evidence>
<comment type="catalytic activity">
    <reaction evidence="2">
        <text>Hydrolysis of terminal, non-reducing branched (1-&gt;3)-alpha-D-galactosidic residues, producing free D-galactose.</text>
        <dbReference type="EC" id="3.2.1.n1"/>
    </reaction>
</comment>
<dbReference type="EMBL" id="BSOT01000012">
    <property type="protein sequence ID" value="GLR72759.1"/>
    <property type="molecule type" value="Genomic_DNA"/>
</dbReference>
<feature type="signal peptide" evidence="7">
    <location>
        <begin position="1"/>
        <end position="29"/>
    </location>
</feature>
<dbReference type="Proteomes" id="UP001156601">
    <property type="component" value="Unassembled WGS sequence"/>
</dbReference>
<evidence type="ECO:0000256" key="2">
    <source>
        <dbReference type="ARBA" id="ARBA00001271"/>
    </source>
</evidence>
<dbReference type="InterPro" id="IPR011050">
    <property type="entry name" value="Pectin_lyase_fold/virulence"/>
</dbReference>
<dbReference type="InterPro" id="IPR057275">
    <property type="entry name" value="Beta-barrel_GLAA-B_I"/>
</dbReference>
<dbReference type="GO" id="GO:0004557">
    <property type="term" value="F:alpha-galactosidase activity"/>
    <property type="evidence" value="ECO:0007669"/>
    <property type="project" value="UniProtKB-EC"/>
</dbReference>
<dbReference type="Pfam" id="PF23764">
    <property type="entry name" value="Beta-barrel_GLAA-B_II"/>
    <property type="match status" value="1"/>
</dbReference>
<feature type="domain" description="GLAA-B beta-barrel" evidence="8">
    <location>
        <begin position="146"/>
        <end position="238"/>
    </location>
</feature>
<evidence type="ECO:0000256" key="4">
    <source>
        <dbReference type="ARBA" id="ARBA00022737"/>
    </source>
</evidence>
<evidence type="ECO:0000256" key="3">
    <source>
        <dbReference type="ARBA" id="ARBA00022729"/>
    </source>
</evidence>
<protein>
    <submittedName>
        <fullName evidence="10">Alpha-1,3-galactosidase B</fullName>
    </submittedName>
</protein>
<reference evidence="10" key="1">
    <citation type="journal article" date="2014" name="Int. J. Syst. Evol. Microbiol.">
        <title>Complete genome sequence of Corynebacterium casei LMG S-19264T (=DSM 44701T), isolated from a smear-ripened cheese.</title>
        <authorList>
            <consortium name="US DOE Joint Genome Institute (JGI-PGF)"/>
            <person name="Walter F."/>
            <person name="Albersmeier A."/>
            <person name="Kalinowski J."/>
            <person name="Ruckert C."/>
        </authorList>
    </citation>
    <scope>NUCLEOTIDE SEQUENCE</scope>
    <source>
        <strain evidence="10">NBRC 110023</strain>
    </source>
</reference>
<dbReference type="InterPro" id="IPR056441">
    <property type="entry name" value="Beta-barrel_GLAA-B_II"/>
</dbReference>
<comment type="catalytic activity">
    <reaction evidence="1">
        <text>Hydrolysis of terminal, non-reducing alpha-D-galactose residues in alpha-D-galactosides, including galactose oligosaccharides, galactomannans and galactolipids.</text>
        <dbReference type="EC" id="3.2.1.22"/>
    </reaction>
</comment>
<evidence type="ECO:0000256" key="5">
    <source>
        <dbReference type="ARBA" id="ARBA00022801"/>
    </source>
</evidence>
<sequence length="612" mass="68576">MYKFSHFKSIHSKSIFLICFLSLVFGAQAKVIDVSAHGISPGKDITFELQQLIKSVSNEENVTLVFPKGQYDFYPDNAIEKYRYVANHDNGLKRMGFGLFNSRKLTIDGSGSTFMFHGRMVPFTVESGQNITLKNFTIDFIRPFHAELTVVKSNKVNKTFQVKVDKQNAPYKIQDNRLFFDRFGQLDPTGSNIVFNPKTRSPIFNTYDYGLPWLTLHAKLVGDDIVELSNIGNRLPPPKDSVLIVYGNNPTSRLVPGIHITNSKDVKIDNVSVLAAGGMALIVERTENIHVNKFTVSSADGRLVATRADATHFIGCKGEIIVENSLMEHMLDDGINVHGAYVNIDAYLGDNKFIASISHFQQMGLIFGEVGDRIAILSRETVLPFFESSITAIEVLNDKRFVVTLADTPDNLPNVPMSLENLTWQPNLTFRNNMVMENRARGALVTTKGKVLIENNYFNNQMHGILIEGDNKSWYESGAVEDVIIRNNTFVNTGFSGKPHYPLFVSPMLTSEQRIGEGYYHKNVQFIDNNIRSFNGLLVHSKSVDGLIVSGNTLTFSDDYPTIKDYPSVDINYSNNVQLIGNTAKRFNWTLATKMSNDSKAIQIKGNDGFKQ</sequence>
<feature type="domain" description="GLAA-B beta-barrel" evidence="9">
    <location>
        <begin position="358"/>
        <end position="407"/>
    </location>
</feature>
<evidence type="ECO:0000259" key="8">
    <source>
        <dbReference type="Pfam" id="PF23763"/>
    </source>
</evidence>
<dbReference type="SUPFAM" id="SSF51126">
    <property type="entry name" value="Pectin lyase-like"/>
    <property type="match status" value="1"/>
</dbReference>
<feature type="chain" id="PRO_5041358037" evidence="7">
    <location>
        <begin position="30"/>
        <end position="612"/>
    </location>
</feature>
<dbReference type="AlphaFoldDB" id="A0AA37T3U3"/>
<organism evidence="10 11">
    <name type="scientific">Agaribacter marinus</name>
    <dbReference type="NCBI Taxonomy" id="1431249"/>
    <lineage>
        <taxon>Bacteria</taxon>
        <taxon>Pseudomonadati</taxon>
        <taxon>Pseudomonadota</taxon>
        <taxon>Gammaproteobacteria</taxon>
        <taxon>Alteromonadales</taxon>
        <taxon>Alteromonadaceae</taxon>
        <taxon>Agaribacter</taxon>
    </lineage>
</organism>
<evidence type="ECO:0000313" key="10">
    <source>
        <dbReference type="EMBL" id="GLR72759.1"/>
    </source>
</evidence>
<evidence type="ECO:0000313" key="11">
    <source>
        <dbReference type="Proteomes" id="UP001156601"/>
    </source>
</evidence>
<gene>
    <name evidence="10" type="primary">glaB_2</name>
    <name evidence="10" type="ORF">GCM10007852_36670</name>
</gene>
<reference evidence="10" key="2">
    <citation type="submission" date="2023-01" db="EMBL/GenBank/DDBJ databases">
        <title>Draft genome sequence of Agaribacter marinus strain NBRC 110023.</title>
        <authorList>
            <person name="Sun Q."/>
            <person name="Mori K."/>
        </authorList>
    </citation>
    <scope>NUCLEOTIDE SEQUENCE</scope>
    <source>
        <strain evidence="10">NBRC 110023</strain>
    </source>
</reference>
<dbReference type="Gene3D" id="2.160.20.10">
    <property type="entry name" value="Single-stranded right-handed beta-helix, Pectin lyase-like"/>
    <property type="match status" value="2"/>
</dbReference>
<keyword evidence="3 7" id="KW-0732">Signal</keyword>
<dbReference type="InterPro" id="IPR006626">
    <property type="entry name" value="PbH1"/>
</dbReference>
<proteinExistence type="predicted"/>
<keyword evidence="4" id="KW-0677">Repeat</keyword>
<dbReference type="SMART" id="SM00710">
    <property type="entry name" value="PbH1"/>
    <property type="match status" value="6"/>
</dbReference>
<accession>A0AA37T3U3</accession>
<evidence type="ECO:0000256" key="1">
    <source>
        <dbReference type="ARBA" id="ARBA00001255"/>
    </source>
</evidence>
<dbReference type="Pfam" id="PF23763">
    <property type="entry name" value="Beta-barrel_GLAA-B_I"/>
    <property type="match status" value="1"/>
</dbReference>
<comment type="caution">
    <text evidence="10">The sequence shown here is derived from an EMBL/GenBank/DDBJ whole genome shotgun (WGS) entry which is preliminary data.</text>
</comment>
<keyword evidence="5" id="KW-0378">Hydrolase</keyword>
<dbReference type="InterPro" id="IPR012334">
    <property type="entry name" value="Pectin_lyas_fold"/>
</dbReference>
<evidence type="ECO:0000256" key="6">
    <source>
        <dbReference type="ARBA" id="ARBA00023295"/>
    </source>
</evidence>
<keyword evidence="6" id="KW-0326">Glycosidase</keyword>
<name>A0AA37T3U3_9ALTE</name>
<keyword evidence="11" id="KW-1185">Reference proteome</keyword>